<keyword evidence="1" id="KW-0175">Coiled coil</keyword>
<comment type="caution">
    <text evidence="3">The sequence shown here is derived from an EMBL/GenBank/DDBJ whole genome shotgun (WGS) entry which is preliminary data.</text>
</comment>
<feature type="region of interest" description="Disordered" evidence="2">
    <location>
        <begin position="1"/>
        <end position="66"/>
    </location>
</feature>
<protein>
    <submittedName>
        <fullName evidence="3">Uncharacterized protein</fullName>
    </submittedName>
</protein>
<dbReference type="OrthoDB" id="5428925at2759"/>
<sequence>MVADPSESVFSRESIAVGAPSPAAGGLFPRPASLQRHWSDGLRKQAETATERKPTAEGGVIGIGITSPIPRLRQSSFHDPDRIRPLSFNGVSNGYGSMKITEAAALESRVGELEAQVADLRSIIAESANWLPSRPVPFDDGVLRSSPSHSFSRPDSDTAVAPDESILRFESISPRGSVAARDRSLAALEGITFDNENKRHTVSTIRGPRRGSTSMRSTSDSPHSVNLAEYTGIVAMVKREQKARKRLEQQVATLQEQMAAVLHRQLVSESTSRSATMLDTHRRLNAHLHRKASSEVPTPDITPPASSAARQSANMFTSFDHAISDGEEEDEEDGVGSFYDGHGQSDAWGTPAEEKGDAMSALERTGTHQTFGDPLMGFSPQARTLSLSRITRDSSLMAQRV</sequence>
<reference evidence="3 4" key="1">
    <citation type="submission" date="2019-09" db="EMBL/GenBank/DDBJ databases">
        <title>Draft genome of the ectomycorrhizal ascomycete Sphaerosporella brunnea.</title>
        <authorList>
            <consortium name="DOE Joint Genome Institute"/>
            <person name="Benucci G.M."/>
            <person name="Marozzi G."/>
            <person name="Antonielli L."/>
            <person name="Sanchez S."/>
            <person name="Marco P."/>
            <person name="Wang X."/>
            <person name="Falini L.B."/>
            <person name="Barry K."/>
            <person name="Haridas S."/>
            <person name="Lipzen A."/>
            <person name="Labutti K."/>
            <person name="Grigoriev I.V."/>
            <person name="Murat C."/>
            <person name="Martin F."/>
            <person name="Albertini E."/>
            <person name="Donnini D."/>
            <person name="Bonito G."/>
        </authorList>
    </citation>
    <scope>NUCLEOTIDE SEQUENCE [LARGE SCALE GENOMIC DNA]</scope>
    <source>
        <strain evidence="3 4">Sb_GMNB300</strain>
    </source>
</reference>
<name>A0A5J5F6V6_9PEZI</name>
<dbReference type="InParanoid" id="A0A5J5F6V6"/>
<keyword evidence="4" id="KW-1185">Reference proteome</keyword>
<dbReference type="EMBL" id="VXIS01000024">
    <property type="protein sequence ID" value="KAA8912457.1"/>
    <property type="molecule type" value="Genomic_DNA"/>
</dbReference>
<organism evidence="3 4">
    <name type="scientific">Sphaerosporella brunnea</name>
    <dbReference type="NCBI Taxonomy" id="1250544"/>
    <lineage>
        <taxon>Eukaryota</taxon>
        <taxon>Fungi</taxon>
        <taxon>Dikarya</taxon>
        <taxon>Ascomycota</taxon>
        <taxon>Pezizomycotina</taxon>
        <taxon>Pezizomycetes</taxon>
        <taxon>Pezizales</taxon>
        <taxon>Pyronemataceae</taxon>
        <taxon>Sphaerosporella</taxon>
    </lineage>
</organism>
<accession>A0A5J5F6V6</accession>
<evidence type="ECO:0000256" key="2">
    <source>
        <dbReference type="SAM" id="MobiDB-lite"/>
    </source>
</evidence>
<feature type="compositionally biased region" description="Acidic residues" evidence="2">
    <location>
        <begin position="325"/>
        <end position="334"/>
    </location>
</feature>
<feature type="region of interest" description="Disordered" evidence="2">
    <location>
        <begin position="325"/>
        <end position="381"/>
    </location>
</feature>
<dbReference type="AlphaFoldDB" id="A0A5J5F6V6"/>
<feature type="coiled-coil region" evidence="1">
    <location>
        <begin position="237"/>
        <end position="264"/>
    </location>
</feature>
<dbReference type="Proteomes" id="UP000326924">
    <property type="component" value="Unassembled WGS sequence"/>
</dbReference>
<evidence type="ECO:0000313" key="4">
    <source>
        <dbReference type="Proteomes" id="UP000326924"/>
    </source>
</evidence>
<proteinExistence type="predicted"/>
<feature type="compositionally biased region" description="Basic and acidic residues" evidence="2">
    <location>
        <begin position="37"/>
        <end position="55"/>
    </location>
</feature>
<evidence type="ECO:0000256" key="1">
    <source>
        <dbReference type="SAM" id="Coils"/>
    </source>
</evidence>
<feature type="region of interest" description="Disordered" evidence="2">
    <location>
        <begin position="290"/>
        <end position="311"/>
    </location>
</feature>
<evidence type="ECO:0000313" key="3">
    <source>
        <dbReference type="EMBL" id="KAA8912457.1"/>
    </source>
</evidence>
<gene>
    <name evidence="3" type="ORF">FN846DRAFT_309558</name>
</gene>